<feature type="transmembrane region" description="Helical" evidence="1">
    <location>
        <begin position="224"/>
        <end position="245"/>
    </location>
</feature>
<sequence>MNRAQQNFANNFRQKYMSLGYSRIVFLERNLFQVFVYANNHDRLIGYNEKYSKGGFVYGLWDGTPDGFQFLNFIDDNLFTAYDKQNGEIRYGVLLNNSYRMLPSKERLWALHPYSYYDTRMIYKLVREFYSELYLNSDELVPEPAFAMTQTGSNVYVHSDLNFSTSIQENYVSSSRNKGEIPIITIFKFLLPKSCREEFVSDIMEMINELKEEEMVPVYRVTAISLHIASVIYHGLFFKLTDYFYRDKKKGKKG</sequence>
<keyword evidence="1" id="KW-1133">Transmembrane helix</keyword>
<dbReference type="AlphaFoldDB" id="A0A0N8WGF4"/>
<keyword evidence="1" id="KW-0472">Membrane</keyword>
<protein>
    <submittedName>
        <fullName evidence="2">Uncharacterized protein</fullName>
    </submittedName>
</protein>
<comment type="caution">
    <text evidence="2">The sequence shown here is derived from an EMBL/GenBank/DDBJ whole genome shotgun (WGS) entry which is preliminary data.</text>
</comment>
<name>A0A0N8WGF4_9FLAO</name>
<evidence type="ECO:0000313" key="2">
    <source>
        <dbReference type="EMBL" id="KQC31347.1"/>
    </source>
</evidence>
<accession>A0A0N8WGF4</accession>
<dbReference type="EMBL" id="LCTZ01000002">
    <property type="protein sequence ID" value="KQC31347.1"/>
    <property type="molecule type" value="Genomic_DNA"/>
</dbReference>
<proteinExistence type="predicted"/>
<dbReference type="Proteomes" id="UP000050827">
    <property type="component" value="Unassembled WGS sequence"/>
</dbReference>
<reference evidence="2 3" key="1">
    <citation type="submission" date="2015-04" db="EMBL/GenBank/DDBJ databases">
        <title>Complete genome of flavobacterium.</title>
        <authorList>
            <person name="Kwon Y.M."/>
            <person name="Kim S.-J."/>
        </authorList>
    </citation>
    <scope>NUCLEOTIDE SEQUENCE [LARGE SCALE GENOMIC DNA]</scope>
    <source>
        <strain evidence="2 3">DK169</strain>
    </source>
</reference>
<organism evidence="2 3">
    <name type="scientific">Flagellimonas eckloniae</name>
    <dbReference type="NCBI Taxonomy" id="346185"/>
    <lineage>
        <taxon>Bacteria</taxon>
        <taxon>Pseudomonadati</taxon>
        <taxon>Bacteroidota</taxon>
        <taxon>Flavobacteriia</taxon>
        <taxon>Flavobacteriales</taxon>
        <taxon>Flavobacteriaceae</taxon>
        <taxon>Flagellimonas</taxon>
    </lineage>
</organism>
<keyword evidence="1" id="KW-0812">Transmembrane</keyword>
<evidence type="ECO:0000256" key="1">
    <source>
        <dbReference type="SAM" id="Phobius"/>
    </source>
</evidence>
<keyword evidence="3" id="KW-1185">Reference proteome</keyword>
<evidence type="ECO:0000313" key="3">
    <source>
        <dbReference type="Proteomes" id="UP000050827"/>
    </source>
</evidence>
<gene>
    <name evidence="2" type="ORF">AAY42_16735</name>
</gene>